<sequence>MSFKYPITVAFFFIAFAAFASAMIFDRDFKKCDRPYGVQCDKSKHERRATYFWGKGYSEFSERCVPDVLPGRPYRDLFLDDCINDKKGVHVACTSSDKGNLCCECYPPGRLHHLK</sequence>
<evidence type="ECO:0000256" key="1">
    <source>
        <dbReference type="SAM" id="SignalP"/>
    </source>
</evidence>
<feature type="chain" id="PRO_5007285184" evidence="1">
    <location>
        <begin position="23"/>
        <end position="115"/>
    </location>
</feature>
<organism evidence="2">
    <name type="scientific">Rhipicephalus appendiculatus</name>
    <name type="common">Brown ear tick</name>
    <dbReference type="NCBI Taxonomy" id="34631"/>
    <lineage>
        <taxon>Eukaryota</taxon>
        <taxon>Metazoa</taxon>
        <taxon>Ecdysozoa</taxon>
        <taxon>Arthropoda</taxon>
        <taxon>Chelicerata</taxon>
        <taxon>Arachnida</taxon>
        <taxon>Acari</taxon>
        <taxon>Parasitiformes</taxon>
        <taxon>Ixodida</taxon>
        <taxon>Ixodoidea</taxon>
        <taxon>Ixodidae</taxon>
        <taxon>Rhipicephalinae</taxon>
        <taxon>Rhipicephalus</taxon>
        <taxon>Rhipicephalus</taxon>
    </lineage>
</organism>
<accession>A0A131YGM5</accession>
<reference evidence="2" key="1">
    <citation type="journal article" date="2016" name="Ticks Tick Borne Dis.">
        <title>De novo assembly and annotation of the salivary gland transcriptome of Rhipicephalus appendiculatus male and female ticks during blood feeding.</title>
        <authorList>
            <person name="de Castro M.H."/>
            <person name="de Klerk D."/>
            <person name="Pienaar R."/>
            <person name="Latif A.A."/>
            <person name="Rees D.J."/>
            <person name="Mans B.J."/>
        </authorList>
    </citation>
    <scope>NUCLEOTIDE SEQUENCE</scope>
    <source>
        <tissue evidence="2">Salivary glands</tissue>
    </source>
</reference>
<protein>
    <submittedName>
        <fullName evidence="2">Uncharacterized protein</fullName>
    </submittedName>
</protein>
<keyword evidence="1" id="KW-0732">Signal</keyword>
<name>A0A131YGM5_RHIAP</name>
<dbReference type="EMBL" id="GEDV01010859">
    <property type="protein sequence ID" value="JAP77698.1"/>
    <property type="molecule type" value="Transcribed_RNA"/>
</dbReference>
<proteinExistence type="predicted"/>
<dbReference type="AlphaFoldDB" id="A0A131YGM5"/>
<feature type="signal peptide" evidence="1">
    <location>
        <begin position="1"/>
        <end position="22"/>
    </location>
</feature>
<evidence type="ECO:0000313" key="2">
    <source>
        <dbReference type="EMBL" id="JAP77698.1"/>
    </source>
</evidence>